<evidence type="ECO:0000259" key="1">
    <source>
        <dbReference type="Pfam" id="PF20797"/>
    </source>
</evidence>
<protein>
    <recommendedName>
        <fullName evidence="1">HepT-like domain-containing protein</fullName>
    </recommendedName>
</protein>
<organism evidence="2 3">
    <name type="scientific">Candidatus Scalindua brodae</name>
    <dbReference type="NCBI Taxonomy" id="237368"/>
    <lineage>
        <taxon>Bacteria</taxon>
        <taxon>Pseudomonadati</taxon>
        <taxon>Planctomycetota</taxon>
        <taxon>Candidatus Brocadiia</taxon>
        <taxon>Candidatus Brocadiales</taxon>
        <taxon>Candidatus Scalinduaceae</taxon>
        <taxon>Candidatus Scalindua</taxon>
    </lineage>
</organism>
<dbReference type="Pfam" id="PF20797">
    <property type="entry name" value="HepT-like_2"/>
    <property type="match status" value="1"/>
</dbReference>
<dbReference type="AlphaFoldDB" id="A0A0B0ECN2"/>
<sequence>MEKRVKILVAELEAQQKEIFTLHSTIQEKSKRLTPQLDDEDLINSLAYKLHNLYSAYEDLFKLVARFFENQIADMSGYHSELLNRMRLQIEGVRPRLLSDESFMLLDELRGFRHVFRHAYSYKLDAERVIKLSEKTASLIAPFQKDFEAFKKKIMS</sequence>
<dbReference type="InterPro" id="IPR048769">
    <property type="entry name" value="HepT-like_dom"/>
</dbReference>
<evidence type="ECO:0000313" key="2">
    <source>
        <dbReference type="EMBL" id="KHE90419.1"/>
    </source>
</evidence>
<gene>
    <name evidence="2" type="ORF">SCABRO_03802</name>
</gene>
<evidence type="ECO:0000313" key="3">
    <source>
        <dbReference type="Proteomes" id="UP000030652"/>
    </source>
</evidence>
<dbReference type="Proteomes" id="UP000030652">
    <property type="component" value="Unassembled WGS sequence"/>
</dbReference>
<reference evidence="2 3" key="1">
    <citation type="submission" date="2014-10" db="EMBL/GenBank/DDBJ databases">
        <title>Draft genome of anammox bacterium scalindua brodae, obtained using differential coverage binning of sequence data from two enrichment reactors.</title>
        <authorList>
            <person name="Speth D.R."/>
            <person name="Russ L."/>
            <person name="Kartal B."/>
            <person name="Op den Camp H.J."/>
            <person name="Dutilh B.E."/>
            <person name="Jetten M.S."/>
        </authorList>
    </citation>
    <scope>NUCLEOTIDE SEQUENCE [LARGE SCALE GENOMIC DNA]</scope>
    <source>
        <strain evidence="2">RU1</strain>
    </source>
</reference>
<feature type="domain" description="HepT-like" evidence="1">
    <location>
        <begin position="46"/>
        <end position="153"/>
    </location>
</feature>
<name>A0A0B0ECN2_9BACT</name>
<dbReference type="EMBL" id="JRYO01000264">
    <property type="protein sequence ID" value="KHE90419.1"/>
    <property type="molecule type" value="Genomic_DNA"/>
</dbReference>
<comment type="caution">
    <text evidence="2">The sequence shown here is derived from an EMBL/GenBank/DDBJ whole genome shotgun (WGS) entry which is preliminary data.</text>
</comment>
<proteinExistence type="predicted"/>
<dbReference type="eggNOG" id="COG3007">
    <property type="taxonomic scope" value="Bacteria"/>
</dbReference>
<accession>A0A0B0ECN2</accession>